<sequence length="90" mass="9831">MEGGAATVSTKKASESAAVASYTNWDRKLTHDAAPRPVPRSLMWRIFPINSTQPTSTLHGIGYPFGGFTQADMLAPTMVVEGRGGFWIWF</sequence>
<proteinExistence type="predicted"/>
<organism evidence="1 2">
    <name type="scientific">Olea europaea subsp. europaea</name>
    <dbReference type="NCBI Taxonomy" id="158383"/>
    <lineage>
        <taxon>Eukaryota</taxon>
        <taxon>Viridiplantae</taxon>
        <taxon>Streptophyta</taxon>
        <taxon>Embryophyta</taxon>
        <taxon>Tracheophyta</taxon>
        <taxon>Spermatophyta</taxon>
        <taxon>Magnoliopsida</taxon>
        <taxon>eudicotyledons</taxon>
        <taxon>Gunneridae</taxon>
        <taxon>Pentapetalae</taxon>
        <taxon>asterids</taxon>
        <taxon>lamiids</taxon>
        <taxon>Lamiales</taxon>
        <taxon>Oleaceae</taxon>
        <taxon>Oleeae</taxon>
        <taxon>Olea</taxon>
    </lineage>
</organism>
<reference evidence="1 2" key="1">
    <citation type="submission" date="2019-12" db="EMBL/GenBank/DDBJ databases">
        <authorList>
            <person name="Alioto T."/>
            <person name="Alioto T."/>
            <person name="Gomez Garrido J."/>
        </authorList>
    </citation>
    <scope>NUCLEOTIDE SEQUENCE [LARGE SCALE GENOMIC DNA]</scope>
</reference>
<gene>
    <name evidence="1" type="ORF">OLEA9_A052688</name>
</gene>
<evidence type="ECO:0000313" key="1">
    <source>
        <dbReference type="EMBL" id="CAA3010140.1"/>
    </source>
</evidence>
<keyword evidence="2" id="KW-1185">Reference proteome</keyword>
<dbReference type="Gramene" id="OE9A052688T1">
    <property type="protein sequence ID" value="OE9A052688C1"/>
    <property type="gene ID" value="OE9A052688"/>
</dbReference>
<accession>A0A8S0U1U2</accession>
<dbReference type="AlphaFoldDB" id="A0A8S0U1U2"/>
<name>A0A8S0U1U2_OLEEU</name>
<comment type="caution">
    <text evidence="1">The sequence shown here is derived from an EMBL/GenBank/DDBJ whole genome shotgun (WGS) entry which is preliminary data.</text>
</comment>
<dbReference type="Proteomes" id="UP000594638">
    <property type="component" value="Unassembled WGS sequence"/>
</dbReference>
<protein>
    <submittedName>
        <fullName evidence="1">Uncharacterized protein</fullName>
    </submittedName>
</protein>
<evidence type="ECO:0000313" key="2">
    <source>
        <dbReference type="Proteomes" id="UP000594638"/>
    </source>
</evidence>
<dbReference type="EMBL" id="CACTIH010007335">
    <property type="protein sequence ID" value="CAA3010140.1"/>
    <property type="molecule type" value="Genomic_DNA"/>
</dbReference>